<reference evidence="14" key="2">
    <citation type="journal article" date="2021" name="PeerJ">
        <title>Extensive microbial diversity within the chicken gut microbiome revealed by metagenomics and culture.</title>
        <authorList>
            <person name="Gilroy R."/>
            <person name="Ravi A."/>
            <person name="Getino M."/>
            <person name="Pursley I."/>
            <person name="Horton D.L."/>
            <person name="Alikhan N.F."/>
            <person name="Baker D."/>
            <person name="Gharbi K."/>
            <person name="Hall N."/>
            <person name="Watson M."/>
            <person name="Adriaenssens E.M."/>
            <person name="Foster-Nyarko E."/>
            <person name="Jarju S."/>
            <person name="Secka A."/>
            <person name="Antonio M."/>
            <person name="Oren A."/>
            <person name="Chaudhuri R.R."/>
            <person name="La Ragione R."/>
            <person name="Hildebrand F."/>
            <person name="Pallen M.J."/>
        </authorList>
    </citation>
    <scope>NUCLEOTIDE SEQUENCE</scope>
    <source>
        <strain evidence="14">17213</strain>
    </source>
</reference>
<dbReference type="InterPro" id="IPR020904">
    <property type="entry name" value="Sc_DH/Rdtase_CS"/>
</dbReference>
<evidence type="ECO:0000256" key="1">
    <source>
        <dbReference type="ARBA" id="ARBA00002607"/>
    </source>
</evidence>
<dbReference type="CDD" id="cd05333">
    <property type="entry name" value="BKR_SDR_c"/>
    <property type="match status" value="1"/>
</dbReference>
<evidence type="ECO:0000256" key="2">
    <source>
        <dbReference type="ARBA" id="ARBA00005194"/>
    </source>
</evidence>
<dbReference type="Pfam" id="PF13561">
    <property type="entry name" value="adh_short_C2"/>
    <property type="match status" value="1"/>
</dbReference>
<feature type="binding site" evidence="11">
    <location>
        <position position="191"/>
    </location>
    <ligand>
        <name>NADP(+)</name>
        <dbReference type="ChEBI" id="CHEBI:58349"/>
    </ligand>
</feature>
<feature type="binding site" evidence="11">
    <location>
        <position position="40"/>
    </location>
    <ligand>
        <name>NADP(+)</name>
        <dbReference type="ChEBI" id="CHEBI:58349"/>
    </ligand>
</feature>
<dbReference type="GO" id="GO:0051287">
    <property type="term" value="F:NAD binding"/>
    <property type="evidence" value="ECO:0007669"/>
    <property type="project" value="UniProtKB-UniRule"/>
</dbReference>
<evidence type="ECO:0000256" key="4">
    <source>
        <dbReference type="ARBA" id="ARBA00022516"/>
    </source>
</evidence>
<evidence type="ECO:0000256" key="6">
    <source>
        <dbReference type="ARBA" id="ARBA00022857"/>
    </source>
</evidence>
<feature type="binding site" evidence="11">
    <location>
        <position position="93"/>
    </location>
    <ligand>
        <name>NADP(+)</name>
        <dbReference type="ChEBI" id="CHEBI:58349"/>
    </ligand>
</feature>
<proteinExistence type="inferred from homology"/>
<evidence type="ECO:0000256" key="8">
    <source>
        <dbReference type="ARBA" id="ARBA00023098"/>
    </source>
</evidence>
<dbReference type="PROSITE" id="PS00061">
    <property type="entry name" value="ADH_SHORT"/>
    <property type="match status" value="1"/>
</dbReference>
<keyword evidence="9 12" id="KW-0275">Fatty acid biosynthesis</keyword>
<evidence type="ECO:0000313" key="14">
    <source>
        <dbReference type="EMBL" id="MBO8416405.1"/>
    </source>
</evidence>
<evidence type="ECO:0000256" key="12">
    <source>
        <dbReference type="RuleBase" id="RU366074"/>
    </source>
</evidence>
<dbReference type="Proteomes" id="UP000823631">
    <property type="component" value="Unassembled WGS sequence"/>
</dbReference>
<evidence type="ECO:0000256" key="10">
    <source>
        <dbReference type="PIRSR" id="PIRSR611284-1"/>
    </source>
</evidence>
<dbReference type="SMART" id="SM00822">
    <property type="entry name" value="PKS_KR"/>
    <property type="match status" value="1"/>
</dbReference>
<dbReference type="SUPFAM" id="SSF51735">
    <property type="entry name" value="NAD(P)-binding Rossmann-fold domains"/>
    <property type="match status" value="1"/>
</dbReference>
<evidence type="ECO:0000256" key="9">
    <source>
        <dbReference type="ARBA" id="ARBA00023160"/>
    </source>
</evidence>
<dbReference type="GO" id="GO:0004316">
    <property type="term" value="F:3-oxoacyl-[acyl-carrier-protein] reductase (NADPH) activity"/>
    <property type="evidence" value="ECO:0007669"/>
    <property type="project" value="UniProtKB-UniRule"/>
</dbReference>
<dbReference type="NCBIfam" id="NF004197">
    <property type="entry name" value="PRK05653.1-1"/>
    <property type="match status" value="1"/>
</dbReference>
<gene>
    <name evidence="14" type="primary">fabG</name>
    <name evidence="14" type="ORF">IAB19_08505</name>
</gene>
<comment type="pathway">
    <text evidence="2 12">Lipid metabolism; fatty acid biosynthesis.</text>
</comment>
<dbReference type="FunFam" id="3.40.50.720:FF:000037">
    <property type="entry name" value="3-oxoacyl-[acyl-carrier-protein] reductase FabG"/>
    <property type="match status" value="1"/>
</dbReference>
<keyword evidence="6 11" id="KW-0521">NADP</keyword>
<evidence type="ECO:0000259" key="13">
    <source>
        <dbReference type="SMART" id="SM00822"/>
    </source>
</evidence>
<dbReference type="InterPro" id="IPR057326">
    <property type="entry name" value="KR_dom"/>
</dbReference>
<evidence type="ECO:0000256" key="3">
    <source>
        <dbReference type="ARBA" id="ARBA00006484"/>
    </source>
</evidence>
<evidence type="ECO:0000313" key="15">
    <source>
        <dbReference type="Proteomes" id="UP000823631"/>
    </source>
</evidence>
<evidence type="ECO:0000256" key="7">
    <source>
        <dbReference type="ARBA" id="ARBA00023002"/>
    </source>
</evidence>
<dbReference type="InterPro" id="IPR002347">
    <property type="entry name" value="SDR_fam"/>
</dbReference>
<dbReference type="AlphaFoldDB" id="A0A9D9DBK8"/>
<comment type="function">
    <text evidence="1 12">Catalyzes the NADPH-dependent reduction of beta-ketoacyl-ACP substrates to beta-hydroxyacyl-ACP products, the first reductive step in the elongation cycle of fatty acid biosynthesis.</text>
</comment>
<dbReference type="NCBIfam" id="NF009466">
    <property type="entry name" value="PRK12826.1-2"/>
    <property type="match status" value="1"/>
</dbReference>
<dbReference type="InterPro" id="IPR050259">
    <property type="entry name" value="SDR"/>
</dbReference>
<protein>
    <recommendedName>
        <fullName evidence="12">3-oxoacyl-[acyl-carrier-protein] reductase</fullName>
        <ecNumber evidence="12">1.1.1.100</ecNumber>
    </recommendedName>
</protein>
<comment type="caution">
    <text evidence="14">The sequence shown here is derived from an EMBL/GenBank/DDBJ whole genome shotgun (WGS) entry which is preliminary data.</text>
</comment>
<keyword evidence="5 12" id="KW-0276">Fatty acid metabolism</keyword>
<evidence type="ECO:0000256" key="11">
    <source>
        <dbReference type="PIRSR" id="PIRSR611284-2"/>
    </source>
</evidence>
<sequence length="251" mass="25984">MAGFDFTDKIVLVTGASRGIGKVIAEEFARAGALVCGTATSENGAKSIEENLHAIAGKGLGLVLNALELDSVAGVVAQVTEKCGAAPEILVNNAGITRDTLFMRMKDADWDAVIACNLTAVARLSKACVSPMMKKRTGRIINITSIVGEIGNAGQCNYAAAKAGIIGFSRSLAKEVGSRGITVNCVAPGFIETDMTKELGEAGLKYWLDNIPLKRIGQASDIANAVLFLASDSASYITGATLDVNGGLRCA</sequence>
<dbReference type="PRINTS" id="PR00080">
    <property type="entry name" value="SDRFAMILY"/>
</dbReference>
<comment type="similarity">
    <text evidence="3 12">Belongs to the short-chain dehydrogenases/reductases (SDR) family.</text>
</comment>
<dbReference type="PANTHER" id="PTHR42879">
    <property type="entry name" value="3-OXOACYL-(ACYL-CARRIER-PROTEIN) REDUCTASE"/>
    <property type="match status" value="1"/>
</dbReference>
<name>A0A9D9DBK8_9GAMM</name>
<dbReference type="NCBIfam" id="TIGR01830">
    <property type="entry name" value="3oxo_ACP_reduc"/>
    <property type="match status" value="1"/>
</dbReference>
<comment type="catalytic activity">
    <reaction evidence="12">
        <text>a (3R)-hydroxyacyl-[ACP] + NADP(+) = a 3-oxoacyl-[ACP] + NADPH + H(+)</text>
        <dbReference type="Rhea" id="RHEA:17397"/>
        <dbReference type="Rhea" id="RHEA-COMP:9916"/>
        <dbReference type="Rhea" id="RHEA-COMP:9945"/>
        <dbReference type="ChEBI" id="CHEBI:15378"/>
        <dbReference type="ChEBI" id="CHEBI:57783"/>
        <dbReference type="ChEBI" id="CHEBI:58349"/>
        <dbReference type="ChEBI" id="CHEBI:78776"/>
        <dbReference type="ChEBI" id="CHEBI:78827"/>
        <dbReference type="EC" id="1.1.1.100"/>
    </reaction>
</comment>
<comment type="subunit">
    <text evidence="12">Homotetramer.</text>
</comment>
<dbReference type="GO" id="GO:0030497">
    <property type="term" value="P:fatty acid elongation"/>
    <property type="evidence" value="ECO:0007669"/>
    <property type="project" value="UniProtKB-ARBA"/>
</dbReference>
<organism evidence="14 15">
    <name type="scientific">Candidatus Avisuccinivibrio stercorigallinarum</name>
    <dbReference type="NCBI Taxonomy" id="2840704"/>
    <lineage>
        <taxon>Bacteria</taxon>
        <taxon>Pseudomonadati</taxon>
        <taxon>Pseudomonadota</taxon>
        <taxon>Gammaproteobacteria</taxon>
        <taxon>Aeromonadales</taxon>
        <taxon>Succinivibrionaceae</taxon>
        <taxon>Succinivibrionaceae incertae sedis</taxon>
        <taxon>Candidatus Avisuccinivibrio</taxon>
    </lineage>
</organism>
<reference evidence="14" key="1">
    <citation type="submission" date="2020-10" db="EMBL/GenBank/DDBJ databases">
        <authorList>
            <person name="Gilroy R."/>
        </authorList>
    </citation>
    <scope>NUCLEOTIDE SEQUENCE</scope>
    <source>
        <strain evidence="14">17213</strain>
    </source>
</reference>
<feature type="binding site" evidence="11">
    <location>
        <begin position="15"/>
        <end position="18"/>
    </location>
    <ligand>
        <name>NADP(+)</name>
        <dbReference type="ChEBI" id="CHEBI:58349"/>
    </ligand>
</feature>
<dbReference type="EMBL" id="JADINH010000173">
    <property type="protein sequence ID" value="MBO8416405.1"/>
    <property type="molecule type" value="Genomic_DNA"/>
</dbReference>
<evidence type="ECO:0000256" key="5">
    <source>
        <dbReference type="ARBA" id="ARBA00022832"/>
    </source>
</evidence>
<dbReference type="Gene3D" id="3.40.50.720">
    <property type="entry name" value="NAD(P)-binding Rossmann-like Domain"/>
    <property type="match status" value="1"/>
</dbReference>
<dbReference type="PANTHER" id="PTHR42879:SF2">
    <property type="entry name" value="3-OXOACYL-[ACYL-CARRIER-PROTEIN] REDUCTASE FABG"/>
    <property type="match status" value="1"/>
</dbReference>
<dbReference type="InterPro" id="IPR036291">
    <property type="entry name" value="NAD(P)-bd_dom_sf"/>
</dbReference>
<feature type="domain" description="Ketoreductase" evidence="13">
    <location>
        <begin position="9"/>
        <end position="189"/>
    </location>
</feature>
<dbReference type="PRINTS" id="PR00081">
    <property type="entry name" value="GDHRDH"/>
</dbReference>
<dbReference type="EC" id="1.1.1.100" evidence="12"/>
<keyword evidence="8 12" id="KW-0443">Lipid metabolism</keyword>
<keyword evidence="4 12" id="KW-0444">Lipid biosynthesis</keyword>
<feature type="binding site" evidence="11">
    <location>
        <begin position="158"/>
        <end position="162"/>
    </location>
    <ligand>
        <name>NADP(+)</name>
        <dbReference type="ChEBI" id="CHEBI:58349"/>
    </ligand>
</feature>
<dbReference type="InterPro" id="IPR011284">
    <property type="entry name" value="3oxo_ACP_reduc"/>
</dbReference>
<accession>A0A9D9DBK8</accession>
<feature type="active site" description="Proton acceptor" evidence="10">
    <location>
        <position position="158"/>
    </location>
</feature>
<keyword evidence="7 12" id="KW-0560">Oxidoreductase</keyword>